<dbReference type="Pfam" id="PF07293">
    <property type="entry name" value="DUF1450"/>
    <property type="match status" value="1"/>
</dbReference>
<dbReference type="EMBL" id="JACEOL010000028">
    <property type="protein sequence ID" value="MBA4602296.1"/>
    <property type="molecule type" value="Genomic_DNA"/>
</dbReference>
<accession>A0A7W1XSC1</accession>
<gene>
    <name evidence="1" type="ORF">H2C83_08190</name>
</gene>
<dbReference type="RefSeq" id="WP_181739710.1">
    <property type="nucleotide sequence ID" value="NZ_JACEOL010000028.1"/>
</dbReference>
<evidence type="ECO:0000313" key="2">
    <source>
        <dbReference type="Proteomes" id="UP000538292"/>
    </source>
</evidence>
<reference evidence="1 2" key="1">
    <citation type="submission" date="2020-07" db="EMBL/GenBank/DDBJ databases">
        <title>Thermoactinomyces phylogeny.</title>
        <authorList>
            <person name="Dunlap C."/>
        </authorList>
    </citation>
    <scope>NUCLEOTIDE SEQUENCE [LARGE SCALE GENOMIC DNA]</scope>
    <source>
        <strain evidence="1 2">AMNI-1</strain>
    </source>
</reference>
<organism evidence="1 2">
    <name type="scientific">Thermoactinomyces mirandus</name>
    <dbReference type="NCBI Taxonomy" id="2756294"/>
    <lineage>
        <taxon>Bacteria</taxon>
        <taxon>Bacillati</taxon>
        <taxon>Bacillota</taxon>
        <taxon>Bacilli</taxon>
        <taxon>Bacillales</taxon>
        <taxon>Thermoactinomycetaceae</taxon>
        <taxon>Thermoactinomyces</taxon>
    </lineage>
</organism>
<sequence>MIPLVEFCINNLTDEVVAVKKKLEDDSGLDVLEYDCLRYCGICGERPYALVNGEVVKADTGENLLAKIYEAIEEAENHYFCHKP</sequence>
<name>A0A7W1XSC1_9BACL</name>
<dbReference type="AlphaFoldDB" id="A0A7W1XSC1"/>
<dbReference type="Proteomes" id="UP000538292">
    <property type="component" value="Unassembled WGS sequence"/>
</dbReference>
<proteinExistence type="predicted"/>
<comment type="caution">
    <text evidence="1">The sequence shown here is derived from an EMBL/GenBank/DDBJ whole genome shotgun (WGS) entry which is preliminary data.</text>
</comment>
<keyword evidence="2" id="KW-1185">Reference proteome</keyword>
<evidence type="ECO:0000313" key="1">
    <source>
        <dbReference type="EMBL" id="MBA4602296.1"/>
    </source>
</evidence>
<dbReference type="NCBIfam" id="NF010190">
    <property type="entry name" value="PRK13669.1"/>
    <property type="match status" value="1"/>
</dbReference>
<dbReference type="InterPro" id="IPR009910">
    <property type="entry name" value="DUF1450"/>
</dbReference>
<protein>
    <submittedName>
        <fullName evidence="1">DUF1450 domain-containing protein</fullName>
    </submittedName>
</protein>